<sequence>MAEEGAQGDGRHGHMRTVLVTGGTSGIGLECCRTLARQERTRVVVVGRSAERLEQALSTIREHAAPDSDVEGEVADLAELASVRSLVNRLIERQERLFAVVCNAGVESPPQERTVEGFETTFATNHLSHFLLVTALLRANQFEEGRKARVVVVSSGLHDATGKKTASAPDVSSWNRVAFGGPGWGGKQAYATSKLCNILFGYELERRFADQVEVFMYSPGLVPDTGLFRNHSAVGWWIVKSLLKVAAAWFVDIPMSTPERSGEFLARLGTDCALPWDSGSYFHIDHLFHTSDQSHDEQLARELWDCSLEWIDTEPLPQEP</sequence>
<organism evidence="4 5">
    <name type="scientific">Lagenidium giganteum</name>
    <dbReference type="NCBI Taxonomy" id="4803"/>
    <lineage>
        <taxon>Eukaryota</taxon>
        <taxon>Sar</taxon>
        <taxon>Stramenopiles</taxon>
        <taxon>Oomycota</taxon>
        <taxon>Peronosporomycetes</taxon>
        <taxon>Pythiales</taxon>
        <taxon>Pythiaceae</taxon>
    </lineage>
</organism>
<comment type="caution">
    <text evidence="4">The sequence shown here is derived from an EMBL/GenBank/DDBJ whole genome shotgun (WGS) entry which is preliminary data.</text>
</comment>
<evidence type="ECO:0000256" key="1">
    <source>
        <dbReference type="ARBA" id="ARBA00006484"/>
    </source>
</evidence>
<dbReference type="PANTHER" id="PTHR24320:SF148">
    <property type="entry name" value="NAD(P)-BINDING ROSSMANN-FOLD SUPERFAMILY PROTEIN"/>
    <property type="match status" value="1"/>
</dbReference>
<dbReference type="SUPFAM" id="SSF51735">
    <property type="entry name" value="NAD(P)-binding Rossmann-fold domains"/>
    <property type="match status" value="1"/>
</dbReference>
<dbReference type="InterPro" id="IPR036291">
    <property type="entry name" value="NAD(P)-bd_dom_sf"/>
</dbReference>
<dbReference type="AlphaFoldDB" id="A0AAV2YMC7"/>
<dbReference type="Proteomes" id="UP001146120">
    <property type="component" value="Unassembled WGS sequence"/>
</dbReference>
<dbReference type="InterPro" id="IPR002347">
    <property type="entry name" value="SDR_fam"/>
</dbReference>
<dbReference type="Pfam" id="PF00106">
    <property type="entry name" value="adh_short"/>
    <property type="match status" value="1"/>
</dbReference>
<comment type="similarity">
    <text evidence="1">Belongs to the short-chain dehydrogenases/reductases (SDR) family.</text>
</comment>
<dbReference type="PANTHER" id="PTHR24320">
    <property type="entry name" value="RETINOL DEHYDROGENASE"/>
    <property type="match status" value="1"/>
</dbReference>
<evidence type="ECO:0000256" key="2">
    <source>
        <dbReference type="ARBA" id="ARBA00023002"/>
    </source>
</evidence>
<dbReference type="EMBL" id="DAKRPA010000175">
    <property type="protein sequence ID" value="DAZ96187.1"/>
    <property type="molecule type" value="Genomic_DNA"/>
</dbReference>
<reference evidence="4" key="2">
    <citation type="journal article" date="2023" name="Microbiol Resour">
        <title>Decontamination and Annotation of the Draft Genome Sequence of the Oomycete Lagenidium giganteum ARSEF 373.</title>
        <authorList>
            <person name="Morgan W.R."/>
            <person name="Tartar A."/>
        </authorList>
    </citation>
    <scope>NUCLEOTIDE SEQUENCE</scope>
    <source>
        <strain evidence="4">ARSEF 373</strain>
    </source>
</reference>
<feature type="domain" description="Ketoreductase" evidence="3">
    <location>
        <begin position="16"/>
        <end position="187"/>
    </location>
</feature>
<evidence type="ECO:0000313" key="4">
    <source>
        <dbReference type="EMBL" id="DAZ96187.1"/>
    </source>
</evidence>
<name>A0AAV2YMC7_9STRA</name>
<evidence type="ECO:0000313" key="5">
    <source>
        <dbReference type="Proteomes" id="UP001146120"/>
    </source>
</evidence>
<dbReference type="GO" id="GO:0016491">
    <property type="term" value="F:oxidoreductase activity"/>
    <property type="evidence" value="ECO:0007669"/>
    <property type="project" value="UniProtKB-KW"/>
</dbReference>
<keyword evidence="5" id="KW-1185">Reference proteome</keyword>
<proteinExistence type="inferred from homology"/>
<reference evidence="4" key="1">
    <citation type="submission" date="2022-11" db="EMBL/GenBank/DDBJ databases">
        <authorList>
            <person name="Morgan W.R."/>
            <person name="Tartar A."/>
        </authorList>
    </citation>
    <scope>NUCLEOTIDE SEQUENCE</scope>
    <source>
        <strain evidence="4">ARSEF 373</strain>
    </source>
</reference>
<evidence type="ECO:0000259" key="3">
    <source>
        <dbReference type="SMART" id="SM00822"/>
    </source>
</evidence>
<dbReference type="InterPro" id="IPR057326">
    <property type="entry name" value="KR_dom"/>
</dbReference>
<keyword evidence="2" id="KW-0560">Oxidoreductase</keyword>
<accession>A0AAV2YMC7</accession>
<dbReference type="SMART" id="SM00822">
    <property type="entry name" value="PKS_KR"/>
    <property type="match status" value="1"/>
</dbReference>
<gene>
    <name evidence="4" type="ORF">N0F65_012377</name>
</gene>
<dbReference type="Gene3D" id="3.40.50.720">
    <property type="entry name" value="NAD(P)-binding Rossmann-like Domain"/>
    <property type="match status" value="1"/>
</dbReference>
<protein>
    <recommendedName>
        <fullName evidence="3">Ketoreductase domain-containing protein</fullName>
    </recommendedName>
</protein>